<dbReference type="SUPFAM" id="SSF81383">
    <property type="entry name" value="F-box domain"/>
    <property type="match status" value="1"/>
</dbReference>
<evidence type="ECO:0000259" key="1">
    <source>
        <dbReference type="PROSITE" id="PS50181"/>
    </source>
</evidence>
<organism evidence="2 3">
    <name type="scientific">Hermanssonia centrifuga</name>
    <dbReference type="NCBI Taxonomy" id="98765"/>
    <lineage>
        <taxon>Eukaryota</taxon>
        <taxon>Fungi</taxon>
        <taxon>Dikarya</taxon>
        <taxon>Basidiomycota</taxon>
        <taxon>Agaricomycotina</taxon>
        <taxon>Agaricomycetes</taxon>
        <taxon>Polyporales</taxon>
        <taxon>Meruliaceae</taxon>
        <taxon>Hermanssonia</taxon>
    </lineage>
</organism>
<reference evidence="2 3" key="1">
    <citation type="submission" date="2018-02" db="EMBL/GenBank/DDBJ databases">
        <title>Genome sequence of the basidiomycete white-rot fungus Phlebia centrifuga.</title>
        <authorList>
            <person name="Granchi Z."/>
            <person name="Peng M."/>
            <person name="de Vries R.P."/>
            <person name="Hilden K."/>
            <person name="Makela M.R."/>
            <person name="Grigoriev I."/>
            <person name="Riley R."/>
        </authorList>
    </citation>
    <scope>NUCLEOTIDE SEQUENCE [LARGE SCALE GENOMIC DNA]</scope>
    <source>
        <strain evidence="2 3">FBCC195</strain>
    </source>
</reference>
<gene>
    <name evidence="2" type="ORF">PHLCEN_2v1</name>
</gene>
<sequence>MDALPVELLCTMFPLVSKEDLAACSSVSRLWRQITLPLLFERLDIIYARGIVEEEEILSQGRFLIFLLNETDGDDPSTPSRLAQESISYMAFFILSLSQTEARHCCFCAVALPHTVRGVMARAGYDIDPPRDDCWKWSV</sequence>
<accession>A0A2R6S764</accession>
<evidence type="ECO:0000313" key="3">
    <source>
        <dbReference type="Proteomes" id="UP000186601"/>
    </source>
</evidence>
<protein>
    <recommendedName>
        <fullName evidence="1">F-box domain-containing protein</fullName>
    </recommendedName>
</protein>
<dbReference type="AlphaFoldDB" id="A0A2R6S764"/>
<keyword evidence="3" id="KW-1185">Reference proteome</keyword>
<proteinExistence type="predicted"/>
<evidence type="ECO:0000313" key="2">
    <source>
        <dbReference type="EMBL" id="PSS38141.1"/>
    </source>
</evidence>
<dbReference type="Proteomes" id="UP000186601">
    <property type="component" value="Unassembled WGS sequence"/>
</dbReference>
<dbReference type="InterPro" id="IPR036047">
    <property type="entry name" value="F-box-like_dom_sf"/>
</dbReference>
<feature type="domain" description="F-box" evidence="1">
    <location>
        <begin position="1"/>
        <end position="43"/>
    </location>
</feature>
<dbReference type="Gene3D" id="1.20.1280.50">
    <property type="match status" value="1"/>
</dbReference>
<dbReference type="OrthoDB" id="2750412at2759"/>
<name>A0A2R6S764_9APHY</name>
<dbReference type="Pfam" id="PF12937">
    <property type="entry name" value="F-box-like"/>
    <property type="match status" value="1"/>
</dbReference>
<dbReference type="CDD" id="cd09917">
    <property type="entry name" value="F-box_SF"/>
    <property type="match status" value="1"/>
</dbReference>
<dbReference type="EMBL" id="MLYV02000001">
    <property type="protein sequence ID" value="PSS38141.1"/>
    <property type="molecule type" value="Genomic_DNA"/>
</dbReference>
<dbReference type="PROSITE" id="PS50181">
    <property type="entry name" value="FBOX"/>
    <property type="match status" value="1"/>
</dbReference>
<comment type="caution">
    <text evidence="2">The sequence shown here is derived from an EMBL/GenBank/DDBJ whole genome shotgun (WGS) entry which is preliminary data.</text>
</comment>
<dbReference type="InterPro" id="IPR001810">
    <property type="entry name" value="F-box_dom"/>
</dbReference>